<comment type="caution">
    <text evidence="1">The sequence shown here is derived from an EMBL/GenBank/DDBJ whole genome shotgun (WGS) entry which is preliminary data.</text>
</comment>
<dbReference type="Proteomes" id="UP001348098">
    <property type="component" value="Unassembled WGS sequence"/>
</dbReference>
<dbReference type="EMBL" id="JAYKYQ010000010">
    <property type="protein sequence ID" value="MEB3513228.1"/>
    <property type="molecule type" value="Genomic_DNA"/>
</dbReference>
<evidence type="ECO:0000313" key="1">
    <source>
        <dbReference type="EMBL" id="MEB3513228.1"/>
    </source>
</evidence>
<proteinExistence type="predicted"/>
<name>A0ABU6B0F7_9NOCA</name>
<organism evidence="1 2">
    <name type="scientific">Nocardia implantans</name>
    <dbReference type="NCBI Taxonomy" id="3108168"/>
    <lineage>
        <taxon>Bacteria</taxon>
        <taxon>Bacillati</taxon>
        <taxon>Actinomycetota</taxon>
        <taxon>Actinomycetes</taxon>
        <taxon>Mycobacteriales</taxon>
        <taxon>Nocardiaceae</taxon>
        <taxon>Nocardia</taxon>
    </lineage>
</organism>
<keyword evidence="2" id="KW-1185">Reference proteome</keyword>
<sequence length="58" mass="6200">MGVHIGDRVRLVPGSRWVFRVLEVVGAFALVAAEPDDDGGEPFGVLTATLIPVGEQPW</sequence>
<reference evidence="1 2" key="1">
    <citation type="submission" date="2023-12" db="EMBL/GenBank/DDBJ databases">
        <title>novel species in genus Nocarida.</title>
        <authorList>
            <person name="Li Z."/>
        </authorList>
    </citation>
    <scope>NUCLEOTIDE SEQUENCE [LARGE SCALE GENOMIC DNA]</scope>
    <source>
        <strain evidence="1 2">CDC186</strain>
    </source>
</reference>
<accession>A0ABU6B0F7</accession>
<dbReference type="RefSeq" id="WP_195082380.1">
    <property type="nucleotide sequence ID" value="NZ_JAYESH010000010.1"/>
</dbReference>
<evidence type="ECO:0000313" key="2">
    <source>
        <dbReference type="Proteomes" id="UP001348098"/>
    </source>
</evidence>
<gene>
    <name evidence="1" type="ORF">U3653_24640</name>
</gene>
<protein>
    <submittedName>
        <fullName evidence="1">Uncharacterized protein</fullName>
    </submittedName>
</protein>